<keyword evidence="1" id="KW-0521">NADP</keyword>
<sequence>MVLVAGATGNLGGRIVKALLAKKAEVRVLVRPTTDQEKIQAWENQGVSVIKLEMTNAEQLKQALREVTCVVSALQGLEDVIVEAQLLLLHAAVSAGVPRFIPSDFSSDFTQIPAGDNRNFDLRRQFHRHLDQAAIASTSIFNGAFTDILAYNTPLLDLQNNSISYWEDANWPIDFTTMDNTAEFTAAAALDEATPEKLVIASFRITPTELKELAEKTTGRDFTIQRMGSRAELTVSIRQNRAEHPEGEKELYPQWQQMQYLLSMFSAQAVDLANDRYTGIHWTPASAILSAMALNVPFTSIK</sequence>
<dbReference type="Pfam" id="PF05368">
    <property type="entry name" value="NmrA"/>
    <property type="match status" value="1"/>
</dbReference>
<gene>
    <name evidence="4" type="ORF">AVDCRST_MAG95-2859</name>
</gene>
<evidence type="ECO:0000256" key="1">
    <source>
        <dbReference type="ARBA" id="ARBA00022857"/>
    </source>
</evidence>
<evidence type="ECO:0000313" key="4">
    <source>
        <dbReference type="EMBL" id="CAA9272919.1"/>
    </source>
</evidence>
<dbReference type="EMBL" id="CADCTJ010000905">
    <property type="protein sequence ID" value="CAA9272919.1"/>
    <property type="molecule type" value="Genomic_DNA"/>
</dbReference>
<dbReference type="InterPro" id="IPR036291">
    <property type="entry name" value="NAD(P)-bd_dom_sf"/>
</dbReference>
<dbReference type="Gene3D" id="3.40.50.720">
    <property type="entry name" value="NAD(P)-binding Rossmann-like Domain"/>
    <property type="match status" value="1"/>
</dbReference>
<feature type="domain" description="NmrA-like" evidence="3">
    <location>
        <begin position="2"/>
        <end position="228"/>
    </location>
</feature>
<dbReference type="PANTHER" id="PTHR47706">
    <property type="entry name" value="NMRA-LIKE FAMILY PROTEIN"/>
    <property type="match status" value="1"/>
</dbReference>
<dbReference type="AlphaFoldDB" id="A0A6J4J7L1"/>
<dbReference type="InterPro" id="IPR051609">
    <property type="entry name" value="NmrA/Isoflavone_reductase-like"/>
</dbReference>
<dbReference type="Gene3D" id="3.90.25.10">
    <property type="entry name" value="UDP-galactose 4-epimerase, domain 1"/>
    <property type="match status" value="1"/>
</dbReference>
<keyword evidence="2 4" id="KW-0560">Oxidoreductase</keyword>
<dbReference type="SUPFAM" id="SSF51735">
    <property type="entry name" value="NAD(P)-binding Rossmann-fold domains"/>
    <property type="match status" value="1"/>
</dbReference>
<reference evidence="4" key="1">
    <citation type="submission" date="2020-02" db="EMBL/GenBank/DDBJ databases">
        <authorList>
            <person name="Meier V. D."/>
        </authorList>
    </citation>
    <scope>NUCLEOTIDE SEQUENCE</scope>
    <source>
        <strain evidence="4">AVDCRST_MAG95</strain>
    </source>
</reference>
<dbReference type="InterPro" id="IPR008030">
    <property type="entry name" value="NmrA-like"/>
</dbReference>
<dbReference type="InterPro" id="IPR045312">
    <property type="entry name" value="PCBER-like"/>
</dbReference>
<organism evidence="4">
    <name type="scientific">uncultured Adhaeribacter sp</name>
    <dbReference type="NCBI Taxonomy" id="448109"/>
    <lineage>
        <taxon>Bacteria</taxon>
        <taxon>Pseudomonadati</taxon>
        <taxon>Bacteroidota</taxon>
        <taxon>Cytophagia</taxon>
        <taxon>Cytophagales</taxon>
        <taxon>Hymenobacteraceae</taxon>
        <taxon>Adhaeribacter</taxon>
        <taxon>environmental samples</taxon>
    </lineage>
</organism>
<dbReference type="CDD" id="cd05259">
    <property type="entry name" value="PCBER_SDR_a"/>
    <property type="match status" value="1"/>
</dbReference>
<dbReference type="EC" id="1.3.1.-" evidence="4"/>
<evidence type="ECO:0000256" key="2">
    <source>
        <dbReference type="ARBA" id="ARBA00023002"/>
    </source>
</evidence>
<dbReference type="GO" id="GO:0016491">
    <property type="term" value="F:oxidoreductase activity"/>
    <property type="evidence" value="ECO:0007669"/>
    <property type="project" value="UniProtKB-KW"/>
</dbReference>
<name>A0A6J4J7L1_9BACT</name>
<evidence type="ECO:0000259" key="3">
    <source>
        <dbReference type="Pfam" id="PF05368"/>
    </source>
</evidence>
<proteinExistence type="predicted"/>
<protein>
    <submittedName>
        <fullName evidence="4">Isoflavone reductase homolog P3</fullName>
        <ecNumber evidence="4">1.3.1.-</ecNumber>
    </submittedName>
</protein>
<accession>A0A6J4J7L1</accession>
<dbReference type="PANTHER" id="PTHR47706:SF1">
    <property type="entry name" value="CIPA-LIKE, PUTATIVE (AFU_ORTHOLOGUE AFUA_1G12460)-RELATED"/>
    <property type="match status" value="1"/>
</dbReference>